<dbReference type="AlphaFoldDB" id="A0A3Q3L0Y1"/>
<evidence type="ECO:0000256" key="8">
    <source>
        <dbReference type="ARBA" id="ARBA00023125"/>
    </source>
</evidence>
<keyword evidence="5 11" id="KW-0863">Zinc-finger</keyword>
<dbReference type="Pfam" id="PF13837">
    <property type="entry name" value="Myb_DNA-bind_4"/>
    <property type="match status" value="2"/>
</dbReference>
<feature type="domain" description="C2H2-type" evidence="13">
    <location>
        <begin position="506"/>
        <end position="529"/>
    </location>
</feature>
<dbReference type="InterPro" id="IPR013087">
    <property type="entry name" value="Znf_C2H2_type"/>
</dbReference>
<evidence type="ECO:0000259" key="13">
    <source>
        <dbReference type="PROSITE" id="PS50157"/>
    </source>
</evidence>
<dbReference type="Pfam" id="PF00096">
    <property type="entry name" value="zf-C2H2"/>
    <property type="match status" value="5"/>
</dbReference>
<feature type="compositionally biased region" description="Pro residues" evidence="12">
    <location>
        <begin position="39"/>
        <end position="62"/>
    </location>
</feature>
<keyword evidence="10" id="KW-0539">Nucleus</keyword>
<dbReference type="FunFam" id="3.30.160.60:FF:002343">
    <property type="entry name" value="Zinc finger protein 33A"/>
    <property type="match status" value="2"/>
</dbReference>
<protein>
    <submittedName>
        <fullName evidence="14">Zinc finger protein 37-like</fullName>
    </submittedName>
</protein>
<dbReference type="GO" id="GO:0042802">
    <property type="term" value="F:identical protein binding"/>
    <property type="evidence" value="ECO:0007669"/>
    <property type="project" value="UniProtKB-ARBA"/>
</dbReference>
<dbReference type="PROSITE" id="PS50157">
    <property type="entry name" value="ZINC_FINGER_C2H2_2"/>
    <property type="match status" value="8"/>
</dbReference>
<feature type="domain" description="C2H2-type" evidence="13">
    <location>
        <begin position="588"/>
        <end position="613"/>
    </location>
</feature>
<keyword evidence="4" id="KW-0677">Repeat</keyword>
<evidence type="ECO:0000256" key="4">
    <source>
        <dbReference type="ARBA" id="ARBA00022737"/>
    </source>
</evidence>
<evidence type="ECO:0000256" key="1">
    <source>
        <dbReference type="ARBA" id="ARBA00004123"/>
    </source>
</evidence>
<evidence type="ECO:0000256" key="2">
    <source>
        <dbReference type="ARBA" id="ARBA00006991"/>
    </source>
</evidence>
<evidence type="ECO:0000256" key="3">
    <source>
        <dbReference type="ARBA" id="ARBA00022723"/>
    </source>
</evidence>
<evidence type="ECO:0000256" key="6">
    <source>
        <dbReference type="ARBA" id="ARBA00022833"/>
    </source>
</evidence>
<evidence type="ECO:0000256" key="11">
    <source>
        <dbReference type="PROSITE-ProRule" id="PRU00042"/>
    </source>
</evidence>
<feature type="domain" description="C2H2-type" evidence="13">
    <location>
        <begin position="532"/>
        <end position="559"/>
    </location>
</feature>
<dbReference type="GO" id="GO:0000981">
    <property type="term" value="F:DNA-binding transcription factor activity, RNA polymerase II-specific"/>
    <property type="evidence" value="ECO:0007669"/>
    <property type="project" value="TreeGrafter"/>
</dbReference>
<evidence type="ECO:0000256" key="9">
    <source>
        <dbReference type="ARBA" id="ARBA00023163"/>
    </source>
</evidence>
<dbReference type="InterPro" id="IPR036236">
    <property type="entry name" value="Znf_C2H2_sf"/>
</dbReference>
<dbReference type="FunFam" id="3.30.160.60:FF:000508">
    <property type="entry name" value="Myeloid zinc finger 1"/>
    <property type="match status" value="1"/>
</dbReference>
<keyword evidence="7" id="KW-0805">Transcription regulation</keyword>
<keyword evidence="3" id="KW-0479">Metal-binding</keyword>
<dbReference type="Gene3D" id="1.10.10.60">
    <property type="entry name" value="Homeodomain-like"/>
    <property type="match status" value="2"/>
</dbReference>
<dbReference type="Proteomes" id="UP000261660">
    <property type="component" value="Unplaced"/>
</dbReference>
<keyword evidence="9" id="KW-0804">Transcription</keyword>
<feature type="domain" description="C2H2-type" evidence="13">
    <location>
        <begin position="642"/>
        <end position="669"/>
    </location>
</feature>
<dbReference type="GO" id="GO:0003677">
    <property type="term" value="F:DNA binding"/>
    <property type="evidence" value="ECO:0007669"/>
    <property type="project" value="UniProtKB-KW"/>
</dbReference>
<feature type="domain" description="C2H2-type" evidence="13">
    <location>
        <begin position="560"/>
        <end position="587"/>
    </location>
</feature>
<dbReference type="Gene3D" id="3.30.160.60">
    <property type="entry name" value="Classic Zinc Finger"/>
    <property type="match status" value="7"/>
</dbReference>
<reference evidence="14" key="2">
    <citation type="submission" date="2025-09" db="UniProtKB">
        <authorList>
            <consortium name="Ensembl"/>
        </authorList>
    </citation>
    <scope>IDENTIFICATION</scope>
</reference>
<dbReference type="PANTHER" id="PTHR24394">
    <property type="entry name" value="ZINC FINGER PROTEIN"/>
    <property type="match status" value="1"/>
</dbReference>
<organism evidence="14 15">
    <name type="scientific">Labrus bergylta</name>
    <name type="common">ballan wrasse</name>
    <dbReference type="NCBI Taxonomy" id="56723"/>
    <lineage>
        <taxon>Eukaryota</taxon>
        <taxon>Metazoa</taxon>
        <taxon>Chordata</taxon>
        <taxon>Craniata</taxon>
        <taxon>Vertebrata</taxon>
        <taxon>Euteleostomi</taxon>
        <taxon>Actinopterygii</taxon>
        <taxon>Neopterygii</taxon>
        <taxon>Teleostei</taxon>
        <taxon>Neoteleostei</taxon>
        <taxon>Acanthomorphata</taxon>
        <taxon>Eupercaria</taxon>
        <taxon>Labriformes</taxon>
        <taxon>Labridae</taxon>
        <taxon>Labrus</taxon>
    </lineage>
</organism>
<evidence type="ECO:0000313" key="14">
    <source>
        <dbReference type="Ensembl" id="ENSLBEP00000002499.1"/>
    </source>
</evidence>
<dbReference type="FunFam" id="3.30.160.60:FF:000446">
    <property type="entry name" value="Zinc finger protein"/>
    <property type="match status" value="1"/>
</dbReference>
<dbReference type="GO" id="GO:0008270">
    <property type="term" value="F:zinc ion binding"/>
    <property type="evidence" value="ECO:0007669"/>
    <property type="project" value="UniProtKB-KW"/>
</dbReference>
<keyword evidence="6" id="KW-0862">Zinc</keyword>
<evidence type="ECO:0000256" key="7">
    <source>
        <dbReference type="ARBA" id="ARBA00023015"/>
    </source>
</evidence>
<dbReference type="PANTHER" id="PTHR24394:SF58">
    <property type="entry name" value="ZINC FINGER AND BTB DOMAIN CONTAINING 33"/>
    <property type="match status" value="1"/>
</dbReference>
<evidence type="ECO:0000256" key="12">
    <source>
        <dbReference type="SAM" id="MobiDB-lite"/>
    </source>
</evidence>
<dbReference type="Ensembl" id="ENSLBET00000002635.1">
    <property type="protein sequence ID" value="ENSLBEP00000002499.1"/>
    <property type="gene ID" value="ENSLBEG00000001920.1"/>
</dbReference>
<feature type="domain" description="C2H2-type" evidence="13">
    <location>
        <begin position="670"/>
        <end position="697"/>
    </location>
</feature>
<feature type="compositionally biased region" description="Basic and acidic residues" evidence="12">
    <location>
        <begin position="142"/>
        <end position="159"/>
    </location>
</feature>
<accession>A0A3Q3L0Y1</accession>
<evidence type="ECO:0000256" key="5">
    <source>
        <dbReference type="ARBA" id="ARBA00022771"/>
    </source>
</evidence>
<feature type="compositionally biased region" description="Polar residues" evidence="12">
    <location>
        <begin position="92"/>
        <end position="141"/>
    </location>
</feature>
<reference evidence="14" key="1">
    <citation type="submission" date="2025-08" db="UniProtKB">
        <authorList>
            <consortium name="Ensembl"/>
        </authorList>
    </citation>
    <scope>IDENTIFICATION</scope>
</reference>
<proteinExistence type="inferred from homology"/>
<name>A0A3Q3L0Y1_9LABR</name>
<feature type="domain" description="C2H2-type" evidence="13">
    <location>
        <begin position="698"/>
        <end position="727"/>
    </location>
</feature>
<dbReference type="SUPFAM" id="SSF101447">
    <property type="entry name" value="Formin homology 2 domain (FH2 domain)"/>
    <property type="match status" value="1"/>
</dbReference>
<dbReference type="InterPro" id="IPR044822">
    <property type="entry name" value="Myb_DNA-bind_4"/>
</dbReference>
<evidence type="ECO:0000313" key="15">
    <source>
        <dbReference type="Proteomes" id="UP000261660"/>
    </source>
</evidence>
<sequence>MIYYCEHDTDEAFSFCVATISSSVGDCVLSSLAFRPKPVEPPPPPTPPPPPPPPAPPQPPTESPKQLEATLNQTSFSDTEDMGVMSDDSDSPAVQTTEPQSEGQNSSDVSASKNKNIETTAQSNKSVQEKSSTQEQSATTVKNREDGTPNKPEGQRVPDLKSIPLRVVKVPIKTVPLQKATDGQKPQTQRVTLHQGRSAILTKKKKKKENYSPVFFSVVIVLTKEKRGKKKDMNFHVNWTDEETQELLKVWSEEKIQVGLGESVRNERVYGEVSRRLAVMEMYRSAKQCRDKVKKLKLEYRKTKKHSEESWDIKKNFKWYDALDSIMREEPASREDTMIQKFMISDQETMEDVDVPSTSTSVKEVQTLLTLWANPAVQGELLLNVRNNQVYARLSAALESLGFSKTPQKCREKIKKLKQDYRRTKNSEQQRSRTMWFSIIDDVLGSNAAAPRRSETTALSLPSPLNPLMDVTAEEELENSKTNFMEVIQRLLEDKEERKMFFKHGIPCEYCGKVFKYVSKLRGHMKTHTLPFHCDKCDKKYASMSSLYVHQMNHTGELPYLCSHCGRGFKTSGSLSAHVHIHTGERRYKCHICGKTSIQHLARHMRMHRGEKNYLCTECGKAFLSSGELKLHMRYHTGERPYKCKHCGKGFVAKCLLTVHMRRHTGESPYKCLVCPKAFHTLRAQKKHMKIHSNLKSFQCLKCGKIFRHADTYKMHHCRFQHLASQSYEVFLWQSITALLCIVFTV</sequence>
<feature type="domain" description="C2H2-type" evidence="13">
    <location>
        <begin position="614"/>
        <end position="641"/>
    </location>
</feature>
<dbReference type="GO" id="GO:0005634">
    <property type="term" value="C:nucleus"/>
    <property type="evidence" value="ECO:0007669"/>
    <property type="project" value="UniProtKB-SubCell"/>
</dbReference>
<dbReference type="GeneTree" id="ENSGT01150000286971"/>
<keyword evidence="15" id="KW-1185">Reference proteome</keyword>
<comment type="subcellular location">
    <subcellularLocation>
        <location evidence="1">Nucleus</location>
    </subcellularLocation>
</comment>
<comment type="similarity">
    <text evidence="2">Belongs to the krueppel C2H2-type zinc-finger protein family.</text>
</comment>
<keyword evidence="8" id="KW-0238">DNA-binding</keyword>
<evidence type="ECO:0000256" key="10">
    <source>
        <dbReference type="ARBA" id="ARBA00023242"/>
    </source>
</evidence>
<dbReference type="SUPFAM" id="SSF57667">
    <property type="entry name" value="beta-beta-alpha zinc fingers"/>
    <property type="match status" value="5"/>
</dbReference>
<feature type="region of interest" description="Disordered" evidence="12">
    <location>
        <begin position="34"/>
        <end position="162"/>
    </location>
</feature>
<dbReference type="SMART" id="SM00355">
    <property type="entry name" value="ZnF_C2H2"/>
    <property type="match status" value="8"/>
</dbReference>
<dbReference type="PROSITE" id="PS00028">
    <property type="entry name" value="ZINC_FINGER_C2H2_1"/>
    <property type="match status" value="7"/>
</dbReference>